<dbReference type="SMART" id="SM00418">
    <property type="entry name" value="HTH_ARSR"/>
    <property type="match status" value="1"/>
</dbReference>
<dbReference type="PANTHER" id="PTHR43132">
    <property type="entry name" value="ARSENICAL RESISTANCE OPERON REPRESSOR ARSR-RELATED"/>
    <property type="match status" value="1"/>
</dbReference>
<evidence type="ECO:0000256" key="3">
    <source>
        <dbReference type="ARBA" id="ARBA00023163"/>
    </source>
</evidence>
<keyword evidence="2" id="KW-0238">DNA-binding</keyword>
<gene>
    <name evidence="5" type="ORF">LCGC14_1557670</name>
</gene>
<dbReference type="InterPro" id="IPR051011">
    <property type="entry name" value="Metal_resp_trans_reg"/>
</dbReference>
<keyword evidence="3" id="KW-0804">Transcription</keyword>
<accession>A0A0F9J9H4</accession>
<dbReference type="PRINTS" id="PR00778">
    <property type="entry name" value="HTHARSR"/>
</dbReference>
<evidence type="ECO:0000256" key="1">
    <source>
        <dbReference type="ARBA" id="ARBA00023015"/>
    </source>
</evidence>
<comment type="caution">
    <text evidence="5">The sequence shown here is derived from an EMBL/GenBank/DDBJ whole genome shotgun (WGS) entry which is preliminary data.</text>
</comment>
<dbReference type="InterPro" id="IPR011991">
    <property type="entry name" value="ArsR-like_HTH"/>
</dbReference>
<proteinExistence type="predicted"/>
<evidence type="ECO:0000259" key="4">
    <source>
        <dbReference type="PROSITE" id="PS50987"/>
    </source>
</evidence>
<feature type="domain" description="HTH arsR-type" evidence="4">
    <location>
        <begin position="7"/>
        <end position="101"/>
    </location>
</feature>
<dbReference type="Pfam" id="PF01022">
    <property type="entry name" value="HTH_5"/>
    <property type="match status" value="1"/>
</dbReference>
<dbReference type="SUPFAM" id="SSF46785">
    <property type="entry name" value="Winged helix' DNA-binding domain"/>
    <property type="match status" value="1"/>
</dbReference>
<evidence type="ECO:0000313" key="5">
    <source>
        <dbReference type="EMBL" id="KKM48511.1"/>
    </source>
</evidence>
<dbReference type="InterPro" id="IPR036390">
    <property type="entry name" value="WH_DNA-bd_sf"/>
</dbReference>
<dbReference type="InterPro" id="IPR036388">
    <property type="entry name" value="WH-like_DNA-bd_sf"/>
</dbReference>
<dbReference type="AlphaFoldDB" id="A0A0F9J9H4"/>
<keyword evidence="1" id="KW-0805">Transcription regulation</keyword>
<organism evidence="5">
    <name type="scientific">marine sediment metagenome</name>
    <dbReference type="NCBI Taxonomy" id="412755"/>
    <lineage>
        <taxon>unclassified sequences</taxon>
        <taxon>metagenomes</taxon>
        <taxon>ecological metagenomes</taxon>
    </lineage>
</organism>
<dbReference type="Gene3D" id="1.10.10.10">
    <property type="entry name" value="Winged helix-like DNA-binding domain superfamily/Winged helix DNA-binding domain"/>
    <property type="match status" value="1"/>
</dbReference>
<sequence>MEDDLALEKRLYELQAEVCKTLANPKRLEIINALKDGEKSVTDLVGILGVPKANVSQHLAVMRNSGVLVNRRDGVNIFYSLASPKVTEACMLMREVLTERLKSKSGLLEKISS</sequence>
<dbReference type="PROSITE" id="PS50987">
    <property type="entry name" value="HTH_ARSR_2"/>
    <property type="match status" value="1"/>
</dbReference>
<reference evidence="5" key="1">
    <citation type="journal article" date="2015" name="Nature">
        <title>Complex archaea that bridge the gap between prokaryotes and eukaryotes.</title>
        <authorList>
            <person name="Spang A."/>
            <person name="Saw J.H."/>
            <person name="Jorgensen S.L."/>
            <person name="Zaremba-Niedzwiedzka K."/>
            <person name="Martijn J."/>
            <person name="Lind A.E."/>
            <person name="van Eijk R."/>
            <person name="Schleper C."/>
            <person name="Guy L."/>
            <person name="Ettema T.J."/>
        </authorList>
    </citation>
    <scope>NUCLEOTIDE SEQUENCE</scope>
</reference>
<evidence type="ECO:0000256" key="2">
    <source>
        <dbReference type="ARBA" id="ARBA00023125"/>
    </source>
</evidence>
<dbReference type="InterPro" id="IPR001845">
    <property type="entry name" value="HTH_ArsR_DNA-bd_dom"/>
</dbReference>
<dbReference type="NCBIfam" id="NF033788">
    <property type="entry name" value="HTH_metalloreg"/>
    <property type="match status" value="1"/>
</dbReference>
<dbReference type="CDD" id="cd00090">
    <property type="entry name" value="HTH_ARSR"/>
    <property type="match status" value="1"/>
</dbReference>
<dbReference type="GO" id="GO:0003700">
    <property type="term" value="F:DNA-binding transcription factor activity"/>
    <property type="evidence" value="ECO:0007669"/>
    <property type="project" value="InterPro"/>
</dbReference>
<protein>
    <recommendedName>
        <fullName evidence="4">HTH arsR-type domain-containing protein</fullName>
    </recommendedName>
</protein>
<name>A0A0F9J9H4_9ZZZZ</name>
<dbReference type="GO" id="GO:0003677">
    <property type="term" value="F:DNA binding"/>
    <property type="evidence" value="ECO:0007669"/>
    <property type="project" value="UniProtKB-KW"/>
</dbReference>
<dbReference type="PANTHER" id="PTHR43132:SF2">
    <property type="entry name" value="ARSENICAL RESISTANCE OPERON REPRESSOR ARSR-RELATED"/>
    <property type="match status" value="1"/>
</dbReference>
<dbReference type="EMBL" id="LAZR01011994">
    <property type="protein sequence ID" value="KKM48511.1"/>
    <property type="molecule type" value="Genomic_DNA"/>
</dbReference>